<dbReference type="Proteomes" id="UP000003986">
    <property type="component" value="Unassembled WGS sequence"/>
</dbReference>
<evidence type="ECO:0000313" key="1">
    <source>
        <dbReference type="EMBL" id="EFE75394.2"/>
    </source>
</evidence>
<reference evidence="2" key="1">
    <citation type="submission" date="2008-10" db="EMBL/GenBank/DDBJ databases">
        <authorList>
            <person name="Molnar K."/>
        </authorList>
    </citation>
    <scope>NUCLEOTIDE SEQUENCE [LARGE SCALE GENOMIC DNA]</scope>
    <source>
        <strain evidence="2">NRRL 15998</strain>
    </source>
</reference>
<dbReference type="AlphaFoldDB" id="D6AM26"/>
<name>D6AM26_STRFL</name>
<proteinExistence type="predicted"/>
<reference evidence="2" key="2">
    <citation type="submission" date="2008-12" db="EMBL/GenBank/DDBJ databases">
        <title>Annotation of Streptomyces roseosporus strain NRRL 15998.</title>
        <authorList>
            <consortium name="The Broad Institute Genome Sequencing Platform"/>
            <consortium name="Broad Institute Microbial Sequencing Center"/>
            <person name="Fischbach M."/>
            <person name="Ward D."/>
            <person name="Young S."/>
            <person name="Kodira C.D."/>
            <person name="Zeng Q."/>
            <person name="Koehrsen M."/>
            <person name="Godfrey P."/>
            <person name="Alvarado L."/>
            <person name="Berlin A.M."/>
            <person name="Borenstein D."/>
            <person name="Chen Z."/>
            <person name="Engels R."/>
            <person name="Freedman E."/>
            <person name="Gellesch M."/>
            <person name="Goldberg J."/>
            <person name="Griggs A."/>
            <person name="Gujja S."/>
            <person name="Heiman D.I."/>
            <person name="Hepburn T.A."/>
            <person name="Howarth C."/>
            <person name="Jen D."/>
            <person name="Larson L."/>
            <person name="Lewis B."/>
            <person name="Mehta T."/>
            <person name="Park D."/>
            <person name="Pearson M."/>
            <person name="Roberts A."/>
            <person name="Saif S."/>
            <person name="Shea T.D."/>
            <person name="Shenoy N."/>
            <person name="Sisk P."/>
            <person name="Stolte C."/>
            <person name="Sykes S.N."/>
            <person name="Walk T."/>
            <person name="White J."/>
            <person name="Yandava C."/>
            <person name="Straight P."/>
            <person name="Clardy J."/>
            <person name="Hung D."/>
            <person name="Kolter R."/>
            <person name="Mekalanos J."/>
            <person name="Walker S."/>
            <person name="Walsh C.T."/>
            <person name="Wieland B.L.C."/>
            <person name="Ilzarbe M."/>
            <person name="Galagan J."/>
            <person name="Nusbaum C."/>
            <person name="Birren B."/>
        </authorList>
    </citation>
    <scope>NUCLEOTIDE SEQUENCE [LARGE SCALE GENOMIC DNA]</scope>
    <source>
        <strain evidence="2">NRRL 15998</strain>
    </source>
</reference>
<protein>
    <submittedName>
        <fullName evidence="1">Predicted protein</fullName>
    </submittedName>
</protein>
<organism evidence="1 2">
    <name type="scientific">Streptomyces filamentosus NRRL 15998</name>
    <dbReference type="NCBI Taxonomy" id="457431"/>
    <lineage>
        <taxon>Bacteria</taxon>
        <taxon>Bacillati</taxon>
        <taxon>Actinomycetota</taxon>
        <taxon>Actinomycetes</taxon>
        <taxon>Kitasatosporales</taxon>
        <taxon>Streptomycetaceae</taxon>
        <taxon>Streptomyces</taxon>
    </lineage>
</organism>
<sequence>MVNRSTGDGRVHALHDSWGYEDIGQSQPTPASPVLTVVIRTVG</sequence>
<evidence type="ECO:0000313" key="2">
    <source>
        <dbReference type="Proteomes" id="UP000003986"/>
    </source>
</evidence>
<dbReference type="EMBL" id="DS999644">
    <property type="protein sequence ID" value="EFE75394.2"/>
    <property type="molecule type" value="Genomic_DNA"/>
</dbReference>
<gene>
    <name evidence="1" type="ORF">SSGG_02762</name>
</gene>
<accession>D6AM26</accession>